<proteinExistence type="predicted"/>
<dbReference type="PROSITE" id="PS00211">
    <property type="entry name" value="ABC_TRANSPORTER_1"/>
    <property type="match status" value="1"/>
</dbReference>
<dbReference type="Gene3D" id="3.40.50.300">
    <property type="entry name" value="P-loop containing nucleotide triphosphate hydrolases"/>
    <property type="match status" value="2"/>
</dbReference>
<evidence type="ECO:0000256" key="1">
    <source>
        <dbReference type="ARBA" id="ARBA00004202"/>
    </source>
</evidence>
<dbReference type="EMBL" id="JAESVA010000002">
    <property type="protein sequence ID" value="MCB8879768.1"/>
    <property type="molecule type" value="Genomic_DNA"/>
</dbReference>
<evidence type="ECO:0000256" key="4">
    <source>
        <dbReference type="ARBA" id="ARBA00022597"/>
    </source>
</evidence>
<dbReference type="InterPro" id="IPR050107">
    <property type="entry name" value="ABC_carbohydrate_import_ATPase"/>
</dbReference>
<evidence type="ECO:0000256" key="8">
    <source>
        <dbReference type="ARBA" id="ARBA00022967"/>
    </source>
</evidence>
<dbReference type="CDD" id="cd03215">
    <property type="entry name" value="ABC_Carb_Monos_II"/>
    <property type="match status" value="1"/>
</dbReference>
<feature type="domain" description="ABC transporter" evidence="10">
    <location>
        <begin position="14"/>
        <end position="250"/>
    </location>
</feature>
<dbReference type="InterPro" id="IPR027417">
    <property type="entry name" value="P-loop_NTPase"/>
</dbReference>
<dbReference type="Pfam" id="PF00005">
    <property type="entry name" value="ABC_tran"/>
    <property type="match status" value="2"/>
</dbReference>
<evidence type="ECO:0000256" key="6">
    <source>
        <dbReference type="ARBA" id="ARBA00022741"/>
    </source>
</evidence>
<evidence type="ECO:0000256" key="3">
    <source>
        <dbReference type="ARBA" id="ARBA00022475"/>
    </source>
</evidence>
<keyword evidence="9" id="KW-0472">Membrane</keyword>
<name>A0A964E3E3_9PROT</name>
<sequence length="525" mass="56623">MPLLLGTKTMPVLLTVEEISKGFPGVQALRDVTFHVETGTIHAIMGENGAGKSTLMQVIAGALKPDTGRLIFDGNQLQLSGTRDAASKGISIVFQELMLAPNMSVAENIFLGAEPRVAGVMVDRAAQRSQARAALRRMGIDIDPDIRLGELTIAQQQLIEICKSLVHEPRLLILDEPTSSLSEADSLVLFRVVHDLKASGVTILYISHRMREVFDNCDYVTVLRDGRHVKTTRLSDTDPEEVVRLMVGRDLAGVQRIRPMNDDKPVMLSVRGLSDGKRYHDISFDLRAGEIVGVAGLIGAGRSEMALGIFGAPSAPRGEIVLDGKPVRIRKPGDAMRLGIGLVPEDRKQQGLVLGMSVGSNLSLAALSLGRLSNGNFVKPIAENRMIDGYVDRFRVKTPSTEQLVGLLSGGNQQKVVLAKWLAAKPRVLIVDEPTRGVDVSTKAEIYALMRELARDGLAILVISSDLPEVLTISDRILVMRSGQLAGEIAFDDASEERIMALAALDASDTPHPAPTTYGEAEAAS</sequence>
<evidence type="ECO:0000256" key="7">
    <source>
        <dbReference type="ARBA" id="ARBA00022840"/>
    </source>
</evidence>
<evidence type="ECO:0000259" key="10">
    <source>
        <dbReference type="PROSITE" id="PS50893"/>
    </source>
</evidence>
<dbReference type="InterPro" id="IPR003593">
    <property type="entry name" value="AAA+_ATPase"/>
</dbReference>
<dbReference type="RefSeq" id="WP_227306388.1">
    <property type="nucleotide sequence ID" value="NZ_JAESVA010000002.1"/>
</dbReference>
<dbReference type="SUPFAM" id="SSF52540">
    <property type="entry name" value="P-loop containing nucleoside triphosphate hydrolases"/>
    <property type="match status" value="2"/>
</dbReference>
<keyword evidence="7 11" id="KW-0067">ATP-binding</keyword>
<reference evidence="11 12" key="1">
    <citation type="journal article" date="2021" name="Microorganisms">
        <title>Acidisoma silvae sp. nov. and Acidisomacellulosilytica sp. nov., Two Acidophilic Bacteria Isolated from Decaying Wood, Hydrolyzing Cellulose and Producing Poly-3-hydroxybutyrate.</title>
        <authorList>
            <person name="Mieszkin S."/>
            <person name="Pouder E."/>
            <person name="Uroz S."/>
            <person name="Simon-Colin C."/>
            <person name="Alain K."/>
        </authorList>
    </citation>
    <scope>NUCLEOTIDE SEQUENCE [LARGE SCALE GENOMIC DNA]</scope>
    <source>
        <strain evidence="11 12">HW T5.17</strain>
    </source>
</reference>
<comment type="subcellular location">
    <subcellularLocation>
        <location evidence="1">Cell membrane</location>
        <topology evidence="1">Peripheral membrane protein</topology>
    </subcellularLocation>
</comment>
<gene>
    <name evidence="11" type="ORF">ACELLULO517_05945</name>
</gene>
<keyword evidence="6" id="KW-0547">Nucleotide-binding</keyword>
<protein>
    <submittedName>
        <fullName evidence="11">Sugar ABC transporter ATP-binding protein</fullName>
    </submittedName>
</protein>
<dbReference type="GO" id="GO:0016887">
    <property type="term" value="F:ATP hydrolysis activity"/>
    <property type="evidence" value="ECO:0007669"/>
    <property type="project" value="InterPro"/>
</dbReference>
<dbReference type="InterPro" id="IPR017871">
    <property type="entry name" value="ABC_transporter-like_CS"/>
</dbReference>
<keyword evidence="12" id="KW-1185">Reference proteome</keyword>
<dbReference type="PROSITE" id="PS50893">
    <property type="entry name" value="ABC_TRANSPORTER_2"/>
    <property type="match status" value="2"/>
</dbReference>
<evidence type="ECO:0000256" key="2">
    <source>
        <dbReference type="ARBA" id="ARBA00022448"/>
    </source>
</evidence>
<accession>A0A964E3E3</accession>
<feature type="domain" description="ABC transporter" evidence="10">
    <location>
        <begin position="257"/>
        <end position="507"/>
    </location>
</feature>
<dbReference type="PANTHER" id="PTHR43790">
    <property type="entry name" value="CARBOHYDRATE TRANSPORT ATP-BINDING PROTEIN MG119-RELATED"/>
    <property type="match status" value="1"/>
</dbReference>
<evidence type="ECO:0000256" key="9">
    <source>
        <dbReference type="ARBA" id="ARBA00023136"/>
    </source>
</evidence>
<dbReference type="InterPro" id="IPR003439">
    <property type="entry name" value="ABC_transporter-like_ATP-bd"/>
</dbReference>
<dbReference type="FunFam" id="3.40.50.300:FF:000127">
    <property type="entry name" value="Ribose import ATP-binding protein RbsA"/>
    <property type="match status" value="1"/>
</dbReference>
<evidence type="ECO:0000313" key="12">
    <source>
        <dbReference type="Proteomes" id="UP000721844"/>
    </source>
</evidence>
<keyword evidence="3" id="KW-1003">Cell membrane</keyword>
<evidence type="ECO:0000313" key="11">
    <source>
        <dbReference type="EMBL" id="MCB8879768.1"/>
    </source>
</evidence>
<comment type="caution">
    <text evidence="11">The sequence shown here is derived from an EMBL/GenBank/DDBJ whole genome shotgun (WGS) entry which is preliminary data.</text>
</comment>
<keyword evidence="5" id="KW-0677">Repeat</keyword>
<organism evidence="11 12">
    <name type="scientific">Acidisoma cellulosilyticum</name>
    <dbReference type="NCBI Taxonomy" id="2802395"/>
    <lineage>
        <taxon>Bacteria</taxon>
        <taxon>Pseudomonadati</taxon>
        <taxon>Pseudomonadota</taxon>
        <taxon>Alphaproteobacteria</taxon>
        <taxon>Acetobacterales</taxon>
        <taxon>Acidocellaceae</taxon>
        <taxon>Acidisoma</taxon>
    </lineage>
</organism>
<keyword evidence="8" id="KW-1278">Translocase</keyword>
<dbReference type="GO" id="GO:0005524">
    <property type="term" value="F:ATP binding"/>
    <property type="evidence" value="ECO:0007669"/>
    <property type="project" value="UniProtKB-KW"/>
</dbReference>
<dbReference type="PANTHER" id="PTHR43790:SF3">
    <property type="entry name" value="D-ALLOSE IMPORT ATP-BINDING PROTEIN ALSA-RELATED"/>
    <property type="match status" value="1"/>
</dbReference>
<evidence type="ECO:0000256" key="5">
    <source>
        <dbReference type="ARBA" id="ARBA00022737"/>
    </source>
</evidence>
<dbReference type="AlphaFoldDB" id="A0A964E3E3"/>
<dbReference type="Proteomes" id="UP000721844">
    <property type="component" value="Unassembled WGS sequence"/>
</dbReference>
<dbReference type="SMART" id="SM00382">
    <property type="entry name" value="AAA"/>
    <property type="match status" value="2"/>
</dbReference>
<dbReference type="GO" id="GO:0005886">
    <property type="term" value="C:plasma membrane"/>
    <property type="evidence" value="ECO:0007669"/>
    <property type="project" value="UniProtKB-SubCell"/>
</dbReference>
<keyword evidence="4" id="KW-0762">Sugar transport</keyword>
<dbReference type="CDD" id="cd03216">
    <property type="entry name" value="ABC_Carb_Monos_I"/>
    <property type="match status" value="1"/>
</dbReference>
<keyword evidence="2" id="KW-0813">Transport</keyword>